<name>A0AAN7W1K6_9SACH</name>
<dbReference type="AlphaFoldDB" id="A0AAN7W1K6"/>
<protein>
    <submittedName>
        <fullName evidence="1">Uncharacterized protein</fullName>
    </submittedName>
</protein>
<evidence type="ECO:0000313" key="2">
    <source>
        <dbReference type="Proteomes" id="UP001306508"/>
    </source>
</evidence>
<proteinExistence type="predicted"/>
<accession>A0AAN7W1K6</accession>
<gene>
    <name evidence="1" type="ORF">RI543_003067</name>
</gene>
<reference evidence="2" key="1">
    <citation type="submission" date="2023-07" db="EMBL/GenBank/DDBJ databases">
        <title>A draft genome of Kazachstania heterogenica Y-27499.</title>
        <authorList>
            <person name="Donic C."/>
            <person name="Kralova J.S."/>
            <person name="Fidel L."/>
            <person name="Ben-Dor S."/>
            <person name="Jung S."/>
        </authorList>
    </citation>
    <scope>NUCLEOTIDE SEQUENCE [LARGE SCALE GENOMIC DNA]</scope>
    <source>
        <strain evidence="2">Y27499</strain>
    </source>
</reference>
<evidence type="ECO:0000313" key="1">
    <source>
        <dbReference type="EMBL" id="KAK5779181.1"/>
    </source>
</evidence>
<dbReference type="EMBL" id="JAWIZZ010000047">
    <property type="protein sequence ID" value="KAK5779181.1"/>
    <property type="molecule type" value="Genomic_DNA"/>
</dbReference>
<comment type="caution">
    <text evidence="1">The sequence shown here is derived from an EMBL/GenBank/DDBJ whole genome shotgun (WGS) entry which is preliminary data.</text>
</comment>
<dbReference type="Proteomes" id="UP001306508">
    <property type="component" value="Unassembled WGS sequence"/>
</dbReference>
<sequence length="61" mass="6804">MSDIDELPIVSRYTVFIITNDIIESHKTSRTIGYGNAVTEVHKHAVQEQVANRYTVQAGGE</sequence>
<organism evidence="1 2">
    <name type="scientific">Arxiozyma heterogenica</name>
    <dbReference type="NCBI Taxonomy" id="278026"/>
    <lineage>
        <taxon>Eukaryota</taxon>
        <taxon>Fungi</taxon>
        <taxon>Dikarya</taxon>
        <taxon>Ascomycota</taxon>
        <taxon>Saccharomycotina</taxon>
        <taxon>Saccharomycetes</taxon>
        <taxon>Saccharomycetales</taxon>
        <taxon>Saccharomycetaceae</taxon>
        <taxon>Arxiozyma</taxon>
    </lineage>
</organism>
<keyword evidence="2" id="KW-1185">Reference proteome</keyword>